<keyword evidence="1" id="KW-0862">Zinc</keyword>
<organism evidence="4 5">
    <name type="scientific">Durusdinium trenchii</name>
    <dbReference type="NCBI Taxonomy" id="1381693"/>
    <lineage>
        <taxon>Eukaryota</taxon>
        <taxon>Sar</taxon>
        <taxon>Alveolata</taxon>
        <taxon>Dinophyceae</taxon>
        <taxon>Suessiales</taxon>
        <taxon>Symbiodiniaceae</taxon>
        <taxon>Durusdinium</taxon>
    </lineage>
</organism>
<dbReference type="InterPro" id="IPR000571">
    <property type="entry name" value="Znf_CCCH"/>
</dbReference>
<keyword evidence="1" id="KW-0479">Metal-binding</keyword>
<dbReference type="EMBL" id="CAXAMN010021440">
    <property type="protein sequence ID" value="CAK9059565.1"/>
    <property type="molecule type" value="Genomic_DNA"/>
</dbReference>
<reference evidence="4 5" key="1">
    <citation type="submission" date="2024-02" db="EMBL/GenBank/DDBJ databases">
        <authorList>
            <person name="Chen Y."/>
            <person name="Shah S."/>
            <person name="Dougan E. K."/>
            <person name="Thang M."/>
            <person name="Chan C."/>
        </authorList>
    </citation>
    <scope>NUCLEOTIDE SEQUENCE [LARGE SCALE GENOMIC DNA]</scope>
</reference>
<comment type="caution">
    <text evidence="4">The sequence shown here is derived from an EMBL/GenBank/DDBJ whole genome shotgun (WGS) entry which is preliminary data.</text>
</comment>
<keyword evidence="2" id="KW-0175">Coiled coil</keyword>
<accession>A0ABP0N705</accession>
<evidence type="ECO:0000256" key="1">
    <source>
        <dbReference type="PROSITE-ProRule" id="PRU00723"/>
    </source>
</evidence>
<dbReference type="PROSITE" id="PS50103">
    <property type="entry name" value="ZF_C3H1"/>
    <property type="match status" value="1"/>
</dbReference>
<evidence type="ECO:0000313" key="4">
    <source>
        <dbReference type="EMBL" id="CAK9059565.1"/>
    </source>
</evidence>
<feature type="coiled-coil region" evidence="2">
    <location>
        <begin position="38"/>
        <end position="65"/>
    </location>
</feature>
<keyword evidence="1" id="KW-0863">Zinc-finger</keyword>
<evidence type="ECO:0000313" key="5">
    <source>
        <dbReference type="Proteomes" id="UP001642484"/>
    </source>
</evidence>
<dbReference type="Proteomes" id="UP001642484">
    <property type="component" value="Unassembled WGS sequence"/>
</dbReference>
<name>A0ABP0N705_9DINO</name>
<gene>
    <name evidence="4" type="ORF">CCMP2556_LOCUS29333</name>
</gene>
<keyword evidence="5" id="KW-1185">Reference proteome</keyword>
<evidence type="ECO:0000256" key="2">
    <source>
        <dbReference type="SAM" id="Coils"/>
    </source>
</evidence>
<protein>
    <recommendedName>
        <fullName evidence="3">C3H1-type domain-containing protein</fullName>
    </recommendedName>
</protein>
<feature type="domain" description="C3H1-type" evidence="3">
    <location>
        <begin position="82"/>
        <end position="112"/>
    </location>
</feature>
<evidence type="ECO:0000259" key="3">
    <source>
        <dbReference type="PROSITE" id="PS50103"/>
    </source>
</evidence>
<sequence length="657" mass="74651">MPTWRYHLTFIDEEPKLKPSSRSKSAPPKLFQSVPSVFEEGRLQKKNLQNQVAHLEKRSQGLERQLVYPTTSPSLGSCGHPELCRRQCINFAKGTCNLGAECRFCHLSHPHKQWKLDKKQREILRSLSPSSVLAMLLPHFRRKVEVENLYQANEMIDMLERELMLRPEPEETQEVNVVKMSRVFEKMPLAALVGLVSNTQFSGEESKWMLFGSSRRSADSCFFPEVRLKNGEDPVVAIRRVVMEHLHLSQAMPTCIIFGKKQLEEQRAQQGLAKLVVRQMVDVQLGEPDVAILCCLMMPGMEMEAEVFGVSLQRGRPHDEAEDSVVAAMMQELVEGADCRVSHPPLALEGDVSPSFKEAQLATRAAQKDPTLLRFLHEAWRLGSRPKVEEKQVIQQHDPATGKKIYRDATWLCQPLVSCLCETPRLAERFILYMLHFAGTGGDAPLVRPVPFLPERFVKQASAVLCLQAAWRAHRERCSLSCNLKTAATIRRCALCIQRCWRWSLLKRRLELLQGAKRAAQRVRGTSLFIEERLLIALNLINSVNRYPPLLFESAHGFAATAEDELVLVVNPLKQSAWKRVKDDPKEMKALRRASQGLPKWLGQARFDATDGSVLRGRRLWRRRGQWEEGRNAEAIGSLRTVAGDQFQVQSHGLSRS</sequence>
<feature type="zinc finger region" description="C3H1-type" evidence="1">
    <location>
        <begin position="82"/>
        <end position="112"/>
    </location>
</feature>
<proteinExistence type="predicted"/>